<dbReference type="Pfam" id="PF04321">
    <property type="entry name" value="RmlD_sub_bind"/>
    <property type="match status" value="1"/>
</dbReference>
<evidence type="ECO:0000313" key="9">
    <source>
        <dbReference type="Proteomes" id="UP000236745"/>
    </source>
</evidence>
<comment type="function">
    <text evidence="6">Catalyzes the reduction of dTDP-6-deoxy-L-lyxo-4-hexulose to yield dTDP-L-rhamnose.</text>
</comment>
<accession>A0A1H6B4E4</accession>
<dbReference type="UniPathway" id="UPA00281"/>
<dbReference type="InterPro" id="IPR029903">
    <property type="entry name" value="RmlD-like-bd"/>
</dbReference>
<evidence type="ECO:0000256" key="1">
    <source>
        <dbReference type="ARBA" id="ARBA00004781"/>
    </source>
</evidence>
<dbReference type="CDD" id="cd05254">
    <property type="entry name" value="dTDP_HR_like_SDR_e"/>
    <property type="match status" value="1"/>
</dbReference>
<dbReference type="InterPro" id="IPR005913">
    <property type="entry name" value="dTDP_dehydrorham_reduct"/>
</dbReference>
<dbReference type="UniPathway" id="UPA00124"/>
<keyword evidence="6" id="KW-0560">Oxidoreductase</keyword>
<organism evidence="8 9">
    <name type="scientific">Marinobacterium lutimaris</name>
    <dbReference type="NCBI Taxonomy" id="568106"/>
    <lineage>
        <taxon>Bacteria</taxon>
        <taxon>Pseudomonadati</taxon>
        <taxon>Pseudomonadota</taxon>
        <taxon>Gammaproteobacteria</taxon>
        <taxon>Oceanospirillales</taxon>
        <taxon>Oceanospirillaceae</taxon>
        <taxon>Marinobacterium</taxon>
    </lineage>
</organism>
<dbReference type="NCBIfam" id="TIGR01214">
    <property type="entry name" value="rmlD"/>
    <property type="match status" value="1"/>
</dbReference>
<feature type="domain" description="RmlD-like substrate binding" evidence="7">
    <location>
        <begin position="1"/>
        <end position="303"/>
    </location>
</feature>
<comment type="pathway">
    <text evidence="1 6">Carbohydrate biosynthesis; dTDP-L-rhamnose biosynthesis.</text>
</comment>
<dbReference type="Proteomes" id="UP000236745">
    <property type="component" value="Unassembled WGS sequence"/>
</dbReference>
<name>A0A1H6B4E4_9GAMM</name>
<comment type="cofactor">
    <cofactor evidence="6">
        <name>Mg(2+)</name>
        <dbReference type="ChEBI" id="CHEBI:18420"/>
    </cofactor>
    <text evidence="6">Binds 1 Mg(2+) ion per monomer.</text>
</comment>
<evidence type="ECO:0000256" key="6">
    <source>
        <dbReference type="RuleBase" id="RU364082"/>
    </source>
</evidence>
<dbReference type="GO" id="GO:0019305">
    <property type="term" value="P:dTDP-rhamnose biosynthetic process"/>
    <property type="evidence" value="ECO:0007669"/>
    <property type="project" value="UniProtKB-UniPathway"/>
</dbReference>
<evidence type="ECO:0000313" key="8">
    <source>
        <dbReference type="EMBL" id="SEG55087.1"/>
    </source>
</evidence>
<dbReference type="InterPro" id="IPR036291">
    <property type="entry name" value="NAD(P)-bd_dom_sf"/>
</dbReference>
<proteinExistence type="inferred from homology"/>
<reference evidence="8 9" key="1">
    <citation type="submission" date="2016-10" db="EMBL/GenBank/DDBJ databases">
        <authorList>
            <person name="de Groot N.N."/>
        </authorList>
    </citation>
    <scope>NUCLEOTIDE SEQUENCE [LARGE SCALE GENOMIC DNA]</scope>
    <source>
        <strain evidence="8 9">DSM 22012</strain>
    </source>
</reference>
<dbReference type="GO" id="GO:0008831">
    <property type="term" value="F:dTDP-4-dehydrorhamnose reductase activity"/>
    <property type="evidence" value="ECO:0007669"/>
    <property type="project" value="UniProtKB-EC"/>
</dbReference>
<dbReference type="AlphaFoldDB" id="A0A1H6B4E4"/>
<dbReference type="PANTHER" id="PTHR10491:SF4">
    <property type="entry name" value="METHIONINE ADENOSYLTRANSFERASE 2 SUBUNIT BETA"/>
    <property type="match status" value="1"/>
</dbReference>
<keyword evidence="9" id="KW-1185">Reference proteome</keyword>
<dbReference type="SUPFAM" id="SSF51735">
    <property type="entry name" value="NAD(P)-binding Rossmann-fold domains"/>
    <property type="match status" value="1"/>
</dbReference>
<dbReference type="Gene3D" id="3.40.50.720">
    <property type="entry name" value="NAD(P)-binding Rossmann-like Domain"/>
    <property type="match status" value="1"/>
</dbReference>
<sequence>MNILITGSTGQVGYELCRSLALFGQIKVPTRQELDLEDPLAVDEYLKIHKPDLIVNACAYTAVDRAESEPEKARRLNMELPAQLAEYAHAKGIWLVHYSSDYVYPGIGDTPFSEVAPTGPLGVYGKTKLEGDEAIAASGCRYLIFRTSWVYSARGNNFLKTMLRLAEVKNSLNVVADQIGAPTPARLIAGVTAVAVCKIVSCRNYREVQEAECETVASGIYHLSPTGETSWYDFAQSIFRLAAAKGKILALELSNVNPIPTGDYPTPAKRPLNSRLDLKKIQSTFGLSLPSWQDQLALTLTEYLEKS</sequence>
<evidence type="ECO:0000256" key="4">
    <source>
        <dbReference type="ARBA" id="ARBA00017099"/>
    </source>
</evidence>
<dbReference type="GO" id="GO:0005829">
    <property type="term" value="C:cytosol"/>
    <property type="evidence" value="ECO:0007669"/>
    <property type="project" value="TreeGrafter"/>
</dbReference>
<keyword evidence="6" id="KW-0521">NADP</keyword>
<dbReference type="RefSeq" id="WP_104003453.1">
    <property type="nucleotide sequence ID" value="NZ_FNVQ01000002.1"/>
</dbReference>
<dbReference type="OrthoDB" id="9803892at2"/>
<dbReference type="EMBL" id="FNVQ01000002">
    <property type="protein sequence ID" value="SEG55087.1"/>
    <property type="molecule type" value="Genomic_DNA"/>
</dbReference>
<comment type="similarity">
    <text evidence="2 6">Belongs to the dTDP-4-dehydrorhamnose reductase family.</text>
</comment>
<evidence type="ECO:0000256" key="5">
    <source>
        <dbReference type="ARBA" id="ARBA00048200"/>
    </source>
</evidence>
<evidence type="ECO:0000256" key="3">
    <source>
        <dbReference type="ARBA" id="ARBA00012929"/>
    </source>
</evidence>
<dbReference type="EC" id="1.1.1.133" evidence="3 6"/>
<dbReference type="GO" id="GO:0009243">
    <property type="term" value="P:O antigen biosynthetic process"/>
    <property type="evidence" value="ECO:0007669"/>
    <property type="project" value="UniProtKB-UniPathway"/>
</dbReference>
<protein>
    <recommendedName>
        <fullName evidence="4 6">dTDP-4-dehydrorhamnose reductase</fullName>
        <ecNumber evidence="3 6">1.1.1.133</ecNumber>
    </recommendedName>
</protein>
<evidence type="ECO:0000256" key="2">
    <source>
        <dbReference type="ARBA" id="ARBA00010944"/>
    </source>
</evidence>
<dbReference type="PANTHER" id="PTHR10491">
    <property type="entry name" value="DTDP-4-DEHYDRORHAMNOSE REDUCTASE"/>
    <property type="match status" value="1"/>
</dbReference>
<comment type="catalytic activity">
    <reaction evidence="5 6">
        <text>dTDP-beta-L-rhamnose + NADP(+) = dTDP-4-dehydro-beta-L-rhamnose + NADPH + H(+)</text>
        <dbReference type="Rhea" id="RHEA:21796"/>
        <dbReference type="ChEBI" id="CHEBI:15378"/>
        <dbReference type="ChEBI" id="CHEBI:57510"/>
        <dbReference type="ChEBI" id="CHEBI:57783"/>
        <dbReference type="ChEBI" id="CHEBI:58349"/>
        <dbReference type="ChEBI" id="CHEBI:62830"/>
        <dbReference type="EC" id="1.1.1.133"/>
    </reaction>
</comment>
<gene>
    <name evidence="8" type="ORF">SAMN05444390_102361</name>
</gene>
<evidence type="ECO:0000259" key="7">
    <source>
        <dbReference type="Pfam" id="PF04321"/>
    </source>
</evidence>
<dbReference type="Gene3D" id="3.90.25.10">
    <property type="entry name" value="UDP-galactose 4-epimerase, domain 1"/>
    <property type="match status" value="1"/>
</dbReference>